<feature type="transmembrane region" description="Helical" evidence="8">
    <location>
        <begin position="330"/>
        <end position="349"/>
    </location>
</feature>
<organism evidence="9 10">
    <name type="scientific">Pedobacter segetis</name>
    <dbReference type="NCBI Taxonomy" id="2793069"/>
    <lineage>
        <taxon>Bacteria</taxon>
        <taxon>Pseudomonadati</taxon>
        <taxon>Bacteroidota</taxon>
        <taxon>Sphingobacteriia</taxon>
        <taxon>Sphingobacteriales</taxon>
        <taxon>Sphingobacteriaceae</taxon>
        <taxon>Pedobacter</taxon>
    </lineage>
</organism>
<keyword evidence="4 8" id="KW-0812">Transmembrane</keyword>
<name>A0ABS1BGA4_9SPHI</name>
<evidence type="ECO:0000256" key="4">
    <source>
        <dbReference type="ARBA" id="ARBA00022692"/>
    </source>
</evidence>
<feature type="transmembrane region" description="Helical" evidence="8">
    <location>
        <begin position="113"/>
        <end position="134"/>
    </location>
</feature>
<evidence type="ECO:0000256" key="8">
    <source>
        <dbReference type="SAM" id="Phobius"/>
    </source>
</evidence>
<evidence type="ECO:0000256" key="7">
    <source>
        <dbReference type="PIRNR" id="PIRNR016636"/>
    </source>
</evidence>
<feature type="transmembrane region" description="Helical" evidence="8">
    <location>
        <begin position="307"/>
        <end position="324"/>
    </location>
</feature>
<evidence type="ECO:0000313" key="10">
    <source>
        <dbReference type="Proteomes" id="UP000660024"/>
    </source>
</evidence>
<comment type="caution">
    <text evidence="9">The sequence shown here is derived from an EMBL/GenBank/DDBJ whole genome shotgun (WGS) entry which is preliminary data.</text>
</comment>
<evidence type="ECO:0000256" key="2">
    <source>
        <dbReference type="ARBA" id="ARBA00010323"/>
    </source>
</evidence>
<feature type="transmembrane region" description="Helical" evidence="8">
    <location>
        <begin position="386"/>
        <end position="403"/>
    </location>
</feature>
<protein>
    <submittedName>
        <fullName evidence="9">MBOAT family protein</fullName>
    </submittedName>
</protein>
<reference evidence="9 10" key="1">
    <citation type="submission" date="2020-12" db="EMBL/GenBank/DDBJ databases">
        <title>Bacterial novel species Pedobacter sp. SD-b isolated from soil.</title>
        <authorList>
            <person name="Jung H.-Y."/>
        </authorList>
    </citation>
    <scope>NUCLEOTIDE SEQUENCE [LARGE SCALE GENOMIC DNA]</scope>
    <source>
        <strain evidence="9 10">SD-b</strain>
    </source>
</reference>
<dbReference type="PANTHER" id="PTHR13285:SF18">
    <property type="entry name" value="PROTEIN-CYSTEINE N-PALMITOYLTRANSFERASE RASP"/>
    <property type="match status" value="1"/>
</dbReference>
<evidence type="ECO:0000313" key="9">
    <source>
        <dbReference type="EMBL" id="MBK0381865.1"/>
    </source>
</evidence>
<keyword evidence="10" id="KW-1185">Reference proteome</keyword>
<dbReference type="EMBL" id="JAEHFY010000003">
    <property type="protein sequence ID" value="MBK0381865.1"/>
    <property type="molecule type" value="Genomic_DNA"/>
</dbReference>
<dbReference type="InterPro" id="IPR028362">
    <property type="entry name" value="AlgI"/>
</dbReference>
<feature type="transmembrane region" description="Helical" evidence="8">
    <location>
        <begin position="75"/>
        <end position="93"/>
    </location>
</feature>
<proteinExistence type="inferred from homology"/>
<dbReference type="PIRSF" id="PIRSF016636">
    <property type="entry name" value="AlgI_DltB"/>
    <property type="match status" value="1"/>
</dbReference>
<evidence type="ECO:0000256" key="3">
    <source>
        <dbReference type="ARBA" id="ARBA00022475"/>
    </source>
</evidence>
<keyword evidence="7" id="KW-0808">Transferase</keyword>
<dbReference type="InterPro" id="IPR024194">
    <property type="entry name" value="Ac/AlaTfrase_AlgI/DltB"/>
</dbReference>
<keyword evidence="6 7" id="KW-0472">Membrane</keyword>
<feature type="transmembrane region" description="Helical" evidence="8">
    <location>
        <begin position="415"/>
        <end position="436"/>
    </location>
</feature>
<comment type="subcellular location">
    <subcellularLocation>
        <location evidence="1">Cell membrane</location>
        <topology evidence="1">Multi-pass membrane protein</topology>
    </subcellularLocation>
</comment>
<feature type="transmembrane region" description="Helical" evidence="8">
    <location>
        <begin position="37"/>
        <end position="63"/>
    </location>
</feature>
<comment type="similarity">
    <text evidence="2 7">Belongs to the membrane-bound acyltransferase family.</text>
</comment>
<evidence type="ECO:0000256" key="1">
    <source>
        <dbReference type="ARBA" id="ARBA00004651"/>
    </source>
</evidence>
<feature type="transmembrane region" description="Helical" evidence="8">
    <location>
        <begin position="7"/>
        <end position="25"/>
    </location>
</feature>
<dbReference type="Proteomes" id="UP000660024">
    <property type="component" value="Unassembled WGS sequence"/>
</dbReference>
<evidence type="ECO:0000256" key="6">
    <source>
        <dbReference type="ARBA" id="ARBA00023136"/>
    </source>
</evidence>
<accession>A0ABS1BGA4</accession>
<dbReference type="InterPro" id="IPR004299">
    <property type="entry name" value="MBOAT_fam"/>
</dbReference>
<keyword evidence="3 7" id="KW-1003">Cell membrane</keyword>
<feature type="transmembrane region" description="Helical" evidence="8">
    <location>
        <begin position="451"/>
        <end position="471"/>
    </location>
</feature>
<dbReference type="PANTHER" id="PTHR13285">
    <property type="entry name" value="ACYLTRANSFERASE"/>
    <property type="match status" value="1"/>
</dbReference>
<dbReference type="InterPro" id="IPR051085">
    <property type="entry name" value="MB_O-acyltransferase"/>
</dbReference>
<gene>
    <name evidence="9" type="ORF">I5M32_02740</name>
</gene>
<feature type="transmembrane region" description="Helical" evidence="8">
    <location>
        <begin position="361"/>
        <end position="380"/>
    </location>
</feature>
<dbReference type="PIRSF" id="PIRSF500217">
    <property type="entry name" value="AlgI"/>
    <property type="match status" value="1"/>
</dbReference>
<evidence type="ECO:0000256" key="5">
    <source>
        <dbReference type="ARBA" id="ARBA00022989"/>
    </source>
</evidence>
<keyword evidence="7" id="KW-0012">Acyltransferase</keyword>
<sequence>MLFNSFHFLFFFIIVTSLYFALPYGKRWVLLLLSSCYFYMAFVPIYILILGFTIIIDYFAGIYIENSEGKRRKKFLIMSLVANIGVLAIFKYFNFLNQNFSFLLSGFGLKDPLPYLSILLPIGLSFHTFQAMSYTIEVYRGHQKAERHFGIYSLYVMFYPQLVAGPIERPQNLLHQFRQKFDFDYARVTSGLRLMIWGLFQKVVIADRLAILVDTVYNNPQKHQDSSLIIATVFFSFQIFCDFSGYSDMAIGAARVMGFNLMTNFRSPYQAKSVQEFWTRWHISLSTWFKDYLYIPLGGNRVAIPRWYFNIFIVFLVSGLWHGASWTFVIWGALHGFYIIFGTLTSKFRKNYSKVFLLDKITFLPTIITFILVAFAWIFFRSDNFTVAYYIISHLWGGLKEIFYNIYHNLPVFEYLGISKFFALGLIIFLETINYFKNKHNIALWFTSKPFAFRWATYFAVVLIIMVCGVFDNRQFIYFQF</sequence>
<keyword evidence="5 8" id="KW-1133">Transmembrane helix</keyword>
<dbReference type="Pfam" id="PF03062">
    <property type="entry name" value="MBOAT"/>
    <property type="match status" value="1"/>
</dbReference>